<keyword evidence="2" id="KW-1185">Reference proteome</keyword>
<name>A0AAV4N632_CAEEX</name>
<gene>
    <name evidence="1" type="ORF">CEXT_214291</name>
</gene>
<evidence type="ECO:0000313" key="2">
    <source>
        <dbReference type="Proteomes" id="UP001054945"/>
    </source>
</evidence>
<dbReference type="AlphaFoldDB" id="A0AAV4N632"/>
<proteinExistence type="predicted"/>
<reference evidence="1 2" key="1">
    <citation type="submission" date="2021-06" db="EMBL/GenBank/DDBJ databases">
        <title>Caerostris extrusa draft genome.</title>
        <authorList>
            <person name="Kono N."/>
            <person name="Arakawa K."/>
        </authorList>
    </citation>
    <scope>NUCLEOTIDE SEQUENCE [LARGE SCALE GENOMIC DNA]</scope>
</reference>
<organism evidence="1 2">
    <name type="scientific">Caerostris extrusa</name>
    <name type="common">Bark spider</name>
    <name type="synonym">Caerostris bankana</name>
    <dbReference type="NCBI Taxonomy" id="172846"/>
    <lineage>
        <taxon>Eukaryota</taxon>
        <taxon>Metazoa</taxon>
        <taxon>Ecdysozoa</taxon>
        <taxon>Arthropoda</taxon>
        <taxon>Chelicerata</taxon>
        <taxon>Arachnida</taxon>
        <taxon>Araneae</taxon>
        <taxon>Araneomorphae</taxon>
        <taxon>Entelegynae</taxon>
        <taxon>Araneoidea</taxon>
        <taxon>Araneidae</taxon>
        <taxon>Caerostris</taxon>
    </lineage>
</organism>
<sequence length="141" mass="15716">MDAINHHFFSGRSLPRDVWRPSFNVCHQTTSYDRSPGVPGAVFINYFGSQGSVFQRLLIGLQLTMREAVRGYLRPSFNVCHQTTFDDRSPGVPGAVLINYFGSQGCVASVKEVDLEKHGQLRHGPLIQLTRNITVPSITIN</sequence>
<protein>
    <submittedName>
        <fullName evidence="1">Uncharacterized protein</fullName>
    </submittedName>
</protein>
<comment type="caution">
    <text evidence="1">The sequence shown here is derived from an EMBL/GenBank/DDBJ whole genome shotgun (WGS) entry which is preliminary data.</text>
</comment>
<accession>A0AAV4N632</accession>
<evidence type="ECO:0000313" key="1">
    <source>
        <dbReference type="EMBL" id="GIX80158.1"/>
    </source>
</evidence>
<dbReference type="Proteomes" id="UP001054945">
    <property type="component" value="Unassembled WGS sequence"/>
</dbReference>
<dbReference type="EMBL" id="BPLR01020573">
    <property type="protein sequence ID" value="GIX80158.1"/>
    <property type="molecule type" value="Genomic_DNA"/>
</dbReference>